<comment type="caution">
    <text evidence="2">The sequence shown here is derived from an EMBL/GenBank/DDBJ whole genome shotgun (WGS) entry which is preliminary data.</text>
</comment>
<evidence type="ECO:0000259" key="1">
    <source>
        <dbReference type="Pfam" id="PF12937"/>
    </source>
</evidence>
<evidence type="ECO:0000313" key="2">
    <source>
        <dbReference type="EMBL" id="KAJ4467422.1"/>
    </source>
</evidence>
<feature type="domain" description="F-box" evidence="1">
    <location>
        <begin position="72"/>
        <end position="139"/>
    </location>
</feature>
<sequence>MAQNIEHESEEIEDGISKLNSLLDNNEPPSSYQIPFINEHTGRLDAYLANVHARLRKARGEILRYRSILSGIRRLPPEILSEIFVHCMRPIPTTKHRIGRFKTYPNPSPRNALYALSQVCRKWRNVALSTPALWCNLTIAHENPTAHETYSQIIQHCSERSRVSPLYITLLVANFTCLEEEEEEKSKIFVGALNTADKLLRHASRWHYFDFNASWYPYHLADIPFPVLPASGLPNLHEACFSIHTRRRRFGAALWMLQLLQASPNLRRIQFNALVPDIEVAPWTLLQSFEATAGVLLKDLFTILKSCSRLQFCDACLLVENEEDSPSPSLESELVLQNLHTLNLSELLEEELTTVLRCLTLPALRKLSLSGPSNEPVYEWPHQSFIKSLSRSQCHLESLSLNNLAFSADQVINYLCLPNVNDTLEDLEIKQWEWPIPSEVLKHVTFKLPSTTSITSTSSPSMPTISLPKLHSVSLIVHAVAQAVPLRDFVASRWYNIARNDVPLPIPRLKRIQILLAVPFLPNASVSSIETIERVFRRVSLVARVDLNEFTIQPSAHELHAYAAIEKLDEDGFFDYTI</sequence>
<dbReference type="SUPFAM" id="SSF81383">
    <property type="entry name" value="F-box domain"/>
    <property type="match status" value="1"/>
</dbReference>
<dbReference type="InterPro" id="IPR001810">
    <property type="entry name" value="F-box_dom"/>
</dbReference>
<dbReference type="EMBL" id="JANVFS010000041">
    <property type="protein sequence ID" value="KAJ4467422.1"/>
    <property type="molecule type" value="Genomic_DNA"/>
</dbReference>
<dbReference type="Pfam" id="PF12937">
    <property type="entry name" value="F-box-like"/>
    <property type="match status" value="1"/>
</dbReference>
<dbReference type="Proteomes" id="UP001150238">
    <property type="component" value="Unassembled WGS sequence"/>
</dbReference>
<gene>
    <name evidence="2" type="ORF">C8J55DRAFT_525945</name>
</gene>
<dbReference type="InterPro" id="IPR036047">
    <property type="entry name" value="F-box-like_dom_sf"/>
</dbReference>
<proteinExistence type="predicted"/>
<dbReference type="InterPro" id="IPR032675">
    <property type="entry name" value="LRR_dom_sf"/>
</dbReference>
<name>A0A9W9DG13_9AGAR</name>
<accession>A0A9W9DG13</accession>
<reference evidence="2" key="2">
    <citation type="journal article" date="2023" name="Proc. Natl. Acad. Sci. U.S.A.">
        <title>A global phylogenomic analysis of the shiitake genus Lentinula.</title>
        <authorList>
            <person name="Sierra-Patev S."/>
            <person name="Min B."/>
            <person name="Naranjo-Ortiz M."/>
            <person name="Looney B."/>
            <person name="Konkel Z."/>
            <person name="Slot J.C."/>
            <person name="Sakamoto Y."/>
            <person name="Steenwyk J.L."/>
            <person name="Rokas A."/>
            <person name="Carro J."/>
            <person name="Camarero S."/>
            <person name="Ferreira P."/>
            <person name="Molpeceres G."/>
            <person name="Ruiz-Duenas F.J."/>
            <person name="Serrano A."/>
            <person name="Henrissat B."/>
            <person name="Drula E."/>
            <person name="Hughes K.W."/>
            <person name="Mata J.L."/>
            <person name="Ishikawa N.K."/>
            <person name="Vargas-Isla R."/>
            <person name="Ushijima S."/>
            <person name="Smith C.A."/>
            <person name="Donoghue J."/>
            <person name="Ahrendt S."/>
            <person name="Andreopoulos W."/>
            <person name="He G."/>
            <person name="LaButti K."/>
            <person name="Lipzen A."/>
            <person name="Ng V."/>
            <person name="Riley R."/>
            <person name="Sandor L."/>
            <person name="Barry K."/>
            <person name="Martinez A.T."/>
            <person name="Xiao Y."/>
            <person name="Gibbons J.G."/>
            <person name="Terashima K."/>
            <person name="Grigoriev I.V."/>
            <person name="Hibbett D."/>
        </authorList>
    </citation>
    <scope>NUCLEOTIDE SEQUENCE</scope>
    <source>
        <strain evidence="2">Sp2 HRB7682 ss15</strain>
    </source>
</reference>
<dbReference type="Gene3D" id="1.20.1280.50">
    <property type="match status" value="1"/>
</dbReference>
<protein>
    <recommendedName>
        <fullName evidence="1">F-box domain-containing protein</fullName>
    </recommendedName>
</protein>
<organism evidence="2 3">
    <name type="scientific">Lentinula lateritia</name>
    <dbReference type="NCBI Taxonomy" id="40482"/>
    <lineage>
        <taxon>Eukaryota</taxon>
        <taxon>Fungi</taxon>
        <taxon>Dikarya</taxon>
        <taxon>Basidiomycota</taxon>
        <taxon>Agaricomycotina</taxon>
        <taxon>Agaricomycetes</taxon>
        <taxon>Agaricomycetidae</taxon>
        <taxon>Agaricales</taxon>
        <taxon>Marasmiineae</taxon>
        <taxon>Omphalotaceae</taxon>
        <taxon>Lentinula</taxon>
    </lineage>
</organism>
<reference evidence="2" key="1">
    <citation type="submission" date="2022-08" db="EMBL/GenBank/DDBJ databases">
        <authorList>
            <consortium name="DOE Joint Genome Institute"/>
            <person name="Min B."/>
            <person name="Riley R."/>
            <person name="Sierra-Patev S."/>
            <person name="Naranjo-Ortiz M."/>
            <person name="Looney B."/>
            <person name="Konkel Z."/>
            <person name="Slot J.C."/>
            <person name="Sakamoto Y."/>
            <person name="Steenwyk J.L."/>
            <person name="Rokas A."/>
            <person name="Carro J."/>
            <person name="Camarero S."/>
            <person name="Ferreira P."/>
            <person name="Molpeceres G."/>
            <person name="Ruiz-Duenas F.J."/>
            <person name="Serrano A."/>
            <person name="Henrissat B."/>
            <person name="Drula E."/>
            <person name="Hughes K.W."/>
            <person name="Mata J.L."/>
            <person name="Ishikawa N.K."/>
            <person name="Vargas-Isla R."/>
            <person name="Ushijima S."/>
            <person name="Smith C.A."/>
            <person name="Ahrendt S."/>
            <person name="Andreopoulos W."/>
            <person name="He G."/>
            <person name="Labutti K."/>
            <person name="Lipzen A."/>
            <person name="Ng V."/>
            <person name="Sandor L."/>
            <person name="Barry K."/>
            <person name="Martinez A.T."/>
            <person name="Xiao Y."/>
            <person name="Gibbons J.G."/>
            <person name="Terashima K."/>
            <person name="Hibbett D.S."/>
            <person name="Grigoriev I.V."/>
        </authorList>
    </citation>
    <scope>NUCLEOTIDE SEQUENCE</scope>
    <source>
        <strain evidence="2">Sp2 HRB7682 ss15</strain>
    </source>
</reference>
<evidence type="ECO:0000313" key="3">
    <source>
        <dbReference type="Proteomes" id="UP001150238"/>
    </source>
</evidence>
<dbReference type="Gene3D" id="3.80.10.10">
    <property type="entry name" value="Ribonuclease Inhibitor"/>
    <property type="match status" value="1"/>
</dbReference>
<dbReference type="AlphaFoldDB" id="A0A9W9DG13"/>